<name>A0A8J7GHD2_9ACTN</name>
<sequence>MTRTLIHGGVVFDGTGAAPFPADVVVEGDTIVDVGVGLDGDVAVDATGHTLLPGFFDCHVHVMFSGVDYLKGLARPFSLPFYESVHNLRATLECGITSVRDAGGADLGVKEAVRRGLVAGPRMQISVNALSQTGGHGDGWMPCGSSVKLFPAHPGRPSGICDGPDEARKKTREMLRAGADVLKIMTSGGVLSPRDDPRHGHFRDAEVAVMVEEATAAGKYVMSHAQAADGIKVALRNGVRSVEHGIYLDDEGVELLLERGAWLVPTMLAPQMVLRIAADGGGLLPEVIEKAQMVVGQHTAAVERAIAAGVRIAMGTDSGVGPHGDNLDEFRLLIKAGMTPAGALHTGTGSAAELLGVSDTLGTVTPGKKADLVLVEGDALAHAGAKGALKEAIRGVWLDGARVVERTGAAR</sequence>
<dbReference type="InterPro" id="IPR051781">
    <property type="entry name" value="Metallo-dep_Hydrolase"/>
</dbReference>
<proteinExistence type="predicted"/>
<dbReference type="PANTHER" id="PTHR43135:SF3">
    <property type="entry name" value="ALPHA-D-RIBOSE 1-METHYLPHOSPHONATE 5-TRIPHOSPHATE DIPHOSPHATASE"/>
    <property type="match status" value="1"/>
</dbReference>
<keyword evidence="3" id="KW-1185">Reference proteome</keyword>
<dbReference type="AlphaFoldDB" id="A0A8J7GHD2"/>
<dbReference type="Gene3D" id="3.20.20.140">
    <property type="entry name" value="Metal-dependent hydrolases"/>
    <property type="match status" value="1"/>
</dbReference>
<dbReference type="CDD" id="cd01299">
    <property type="entry name" value="Met_dep_hydrolase_A"/>
    <property type="match status" value="1"/>
</dbReference>
<dbReference type="Proteomes" id="UP000622552">
    <property type="component" value="Unassembled WGS sequence"/>
</dbReference>
<dbReference type="Gene3D" id="2.30.40.10">
    <property type="entry name" value="Urease, subunit C, domain 1"/>
    <property type="match status" value="1"/>
</dbReference>
<organism evidence="2 3">
    <name type="scientific">Longispora fulva</name>
    <dbReference type="NCBI Taxonomy" id="619741"/>
    <lineage>
        <taxon>Bacteria</taxon>
        <taxon>Bacillati</taxon>
        <taxon>Actinomycetota</taxon>
        <taxon>Actinomycetes</taxon>
        <taxon>Micromonosporales</taxon>
        <taxon>Micromonosporaceae</taxon>
        <taxon>Longispora</taxon>
    </lineage>
</organism>
<dbReference type="SUPFAM" id="SSF51338">
    <property type="entry name" value="Composite domain of metallo-dependent hydrolases"/>
    <property type="match status" value="1"/>
</dbReference>
<protein>
    <submittedName>
        <fullName evidence="2">Imidazolonepropionase-like amidohydrolase</fullName>
    </submittedName>
</protein>
<dbReference type="InterPro" id="IPR011059">
    <property type="entry name" value="Metal-dep_hydrolase_composite"/>
</dbReference>
<accession>A0A8J7GHD2</accession>
<evidence type="ECO:0000313" key="3">
    <source>
        <dbReference type="Proteomes" id="UP000622552"/>
    </source>
</evidence>
<dbReference type="Pfam" id="PF01979">
    <property type="entry name" value="Amidohydro_1"/>
    <property type="match status" value="1"/>
</dbReference>
<feature type="domain" description="Amidohydrolase-related" evidence="1">
    <location>
        <begin position="50"/>
        <end position="400"/>
    </location>
</feature>
<evidence type="ECO:0000259" key="1">
    <source>
        <dbReference type="Pfam" id="PF01979"/>
    </source>
</evidence>
<dbReference type="InterPro" id="IPR057744">
    <property type="entry name" value="OTAase-like"/>
</dbReference>
<reference evidence="2" key="1">
    <citation type="submission" date="2020-11" db="EMBL/GenBank/DDBJ databases">
        <title>Sequencing the genomes of 1000 actinobacteria strains.</title>
        <authorList>
            <person name="Klenk H.-P."/>
        </authorList>
    </citation>
    <scope>NUCLEOTIDE SEQUENCE</scope>
    <source>
        <strain evidence="2">DSM 45356</strain>
    </source>
</reference>
<evidence type="ECO:0000313" key="2">
    <source>
        <dbReference type="EMBL" id="MBG6139149.1"/>
    </source>
</evidence>
<dbReference type="PANTHER" id="PTHR43135">
    <property type="entry name" value="ALPHA-D-RIBOSE 1-METHYLPHOSPHONATE 5-TRIPHOSPHATE DIPHOSPHATASE"/>
    <property type="match status" value="1"/>
</dbReference>
<comment type="caution">
    <text evidence="2">The sequence shown here is derived from an EMBL/GenBank/DDBJ whole genome shotgun (WGS) entry which is preliminary data.</text>
</comment>
<dbReference type="RefSeq" id="WP_197005834.1">
    <property type="nucleotide sequence ID" value="NZ_BONS01000012.1"/>
</dbReference>
<dbReference type="InterPro" id="IPR006680">
    <property type="entry name" value="Amidohydro-rel"/>
</dbReference>
<dbReference type="GO" id="GO:0016810">
    <property type="term" value="F:hydrolase activity, acting on carbon-nitrogen (but not peptide) bonds"/>
    <property type="evidence" value="ECO:0007669"/>
    <property type="project" value="InterPro"/>
</dbReference>
<dbReference type="EMBL" id="JADOUF010000001">
    <property type="protein sequence ID" value="MBG6139149.1"/>
    <property type="molecule type" value="Genomic_DNA"/>
</dbReference>
<dbReference type="InterPro" id="IPR032466">
    <property type="entry name" value="Metal_Hydrolase"/>
</dbReference>
<dbReference type="SUPFAM" id="SSF51556">
    <property type="entry name" value="Metallo-dependent hydrolases"/>
    <property type="match status" value="1"/>
</dbReference>
<gene>
    <name evidence="2" type="ORF">IW245_005343</name>
</gene>